<gene>
    <name evidence="2" type="ORF">B723_07535</name>
</gene>
<reference evidence="2 3" key="1">
    <citation type="journal article" date="2012" name="J. Bacteriol.">
        <title>Draft genome sequence of the cyanide-utilizing bacterium Pseudomonas fluorescens strain NCIMB 11764.</title>
        <authorList>
            <person name="Vilo C.A."/>
            <person name="Benedik M.J."/>
            <person name="Kunz D.A."/>
            <person name="Dong Q."/>
        </authorList>
    </citation>
    <scope>NUCLEOTIDE SEQUENCE [LARGE SCALE GENOMIC DNA]</scope>
    <source>
        <strain evidence="2 3">NCIMB 11764</strain>
    </source>
</reference>
<evidence type="ECO:0000313" key="2">
    <source>
        <dbReference type="EMBL" id="AKV06251.1"/>
    </source>
</evidence>
<accession>A0A0K1QKH4</accession>
<feature type="region of interest" description="Disordered" evidence="1">
    <location>
        <begin position="143"/>
        <end position="169"/>
    </location>
</feature>
<proteinExistence type="predicted"/>
<dbReference type="EMBL" id="CP010945">
    <property type="protein sequence ID" value="AKV06251.1"/>
    <property type="molecule type" value="Genomic_DNA"/>
</dbReference>
<dbReference type="Proteomes" id="UP000017175">
    <property type="component" value="Chromosome"/>
</dbReference>
<dbReference type="AlphaFoldDB" id="A0A0K1QKH4"/>
<organism evidence="2 3">
    <name type="scientific">Pseudomonas fluorescens NCIMB 11764</name>
    <dbReference type="NCBI Taxonomy" id="1221522"/>
    <lineage>
        <taxon>Bacteria</taxon>
        <taxon>Pseudomonadati</taxon>
        <taxon>Pseudomonadota</taxon>
        <taxon>Gammaproteobacteria</taxon>
        <taxon>Pseudomonadales</taxon>
        <taxon>Pseudomonadaceae</taxon>
        <taxon>Pseudomonas</taxon>
    </lineage>
</organism>
<name>A0A0K1QKH4_PSEFL</name>
<protein>
    <recommendedName>
        <fullName evidence="4">Type II secretion system protein GspC N-terminal domain-containing protein</fullName>
    </recommendedName>
</protein>
<evidence type="ECO:0000313" key="3">
    <source>
        <dbReference type="Proteomes" id="UP000017175"/>
    </source>
</evidence>
<dbReference type="Gene3D" id="2.30.30.830">
    <property type="match status" value="1"/>
</dbReference>
<evidence type="ECO:0008006" key="4">
    <source>
        <dbReference type="Google" id="ProtNLM"/>
    </source>
</evidence>
<sequence length="169" mass="18085">MSRRLSTLCLLVMSAGYATFLAWQEWGFRKTLAPPLSFAATLPAPTPRAPLDTTAVATVLGLATETSLLPSAEALTLQASFVLDTGLSRALLADAQGSRIYQVGDQLPGGSVLRRVEVNQAVLWNKGREEVLTLQSSSASFLRQLDSPSQPPTPVSSTRFLRPLSGQSE</sequence>
<evidence type="ECO:0000256" key="1">
    <source>
        <dbReference type="SAM" id="MobiDB-lite"/>
    </source>
</evidence>